<dbReference type="RefSeq" id="WP_097132958.1">
    <property type="nucleotide sequence ID" value="NZ_OCMT01000003.1"/>
</dbReference>
<dbReference type="OrthoDB" id="770472at2"/>
<sequence length="92" mass="10643">MKKLVLILIVLGTMGCSTMGYYRPKYSIGMTEQEFATQNKSSEKVYVDNNNIIIYRTQNGFQSSYAFFVFRNGSLTKYEEGNSADDYKFMQK</sequence>
<protein>
    <recommendedName>
        <fullName evidence="3">Beta-barrel assembly machine subunit BamE</fullName>
    </recommendedName>
</protein>
<proteinExistence type="predicted"/>
<name>A0A286A9Y6_9SPHI</name>
<dbReference type="EMBL" id="OCMT01000003">
    <property type="protein sequence ID" value="SOD18724.1"/>
    <property type="molecule type" value="Genomic_DNA"/>
</dbReference>
<gene>
    <name evidence="1" type="ORF">SAMN06297358_3153</name>
</gene>
<dbReference type="PROSITE" id="PS51257">
    <property type="entry name" value="PROKAR_LIPOPROTEIN"/>
    <property type="match status" value="1"/>
</dbReference>
<dbReference type="AlphaFoldDB" id="A0A286A9Y6"/>
<evidence type="ECO:0008006" key="3">
    <source>
        <dbReference type="Google" id="ProtNLM"/>
    </source>
</evidence>
<evidence type="ECO:0000313" key="2">
    <source>
        <dbReference type="Proteomes" id="UP000219281"/>
    </source>
</evidence>
<keyword evidence="2" id="KW-1185">Reference proteome</keyword>
<dbReference type="Proteomes" id="UP000219281">
    <property type="component" value="Unassembled WGS sequence"/>
</dbReference>
<reference evidence="2" key="1">
    <citation type="submission" date="2017-09" db="EMBL/GenBank/DDBJ databases">
        <authorList>
            <person name="Varghese N."/>
            <person name="Submissions S."/>
        </authorList>
    </citation>
    <scope>NUCLEOTIDE SEQUENCE [LARGE SCALE GENOMIC DNA]</scope>
    <source>
        <strain evidence="2">CGMCC 1.12803</strain>
    </source>
</reference>
<organism evidence="1 2">
    <name type="scientific">Pedobacter xixiisoli</name>
    <dbReference type="NCBI Taxonomy" id="1476464"/>
    <lineage>
        <taxon>Bacteria</taxon>
        <taxon>Pseudomonadati</taxon>
        <taxon>Bacteroidota</taxon>
        <taxon>Sphingobacteriia</taxon>
        <taxon>Sphingobacteriales</taxon>
        <taxon>Sphingobacteriaceae</taxon>
        <taxon>Pedobacter</taxon>
    </lineage>
</organism>
<evidence type="ECO:0000313" key="1">
    <source>
        <dbReference type="EMBL" id="SOD18724.1"/>
    </source>
</evidence>
<accession>A0A286A9Y6</accession>